<dbReference type="PANTHER" id="PTHR30329">
    <property type="entry name" value="STATOR ELEMENT OF FLAGELLAR MOTOR COMPLEX"/>
    <property type="match status" value="1"/>
</dbReference>
<reference evidence="7 8" key="1">
    <citation type="submission" date="2021-04" db="EMBL/GenBank/DDBJ databases">
        <title>Magnetospirillum sulfuroxidans sp. nov., a facultative chemolithoautotrophic sulfur-oxidizing alphaproteobacterium isolated from freshwater sediment and proposals for Paramagetospirillum gen. nov., and Magnetospirillaceae fam. nov.</title>
        <authorList>
            <person name="Koziaeva V."/>
            <person name="Geelhoed J.S."/>
            <person name="Sorokin D.Y."/>
            <person name="Grouzdev D.S."/>
        </authorList>
    </citation>
    <scope>NUCLEOTIDE SEQUENCE [LARGE SCALE GENOMIC DNA]</scope>
    <source>
        <strain evidence="7 8">J10</strain>
    </source>
</reference>
<dbReference type="SUPFAM" id="SSF103088">
    <property type="entry name" value="OmpA-like"/>
    <property type="match status" value="1"/>
</dbReference>
<dbReference type="Proteomes" id="UP000680714">
    <property type="component" value="Unassembled WGS sequence"/>
</dbReference>
<dbReference type="InterPro" id="IPR006664">
    <property type="entry name" value="OMP_bac"/>
</dbReference>
<dbReference type="InterPro" id="IPR036737">
    <property type="entry name" value="OmpA-like_sf"/>
</dbReference>
<feature type="signal peptide" evidence="5">
    <location>
        <begin position="1"/>
        <end position="20"/>
    </location>
</feature>
<evidence type="ECO:0000313" key="7">
    <source>
        <dbReference type="EMBL" id="MBR9971086.1"/>
    </source>
</evidence>
<dbReference type="RefSeq" id="WP_211546602.1">
    <property type="nucleotide sequence ID" value="NZ_JAGTUF010000003.1"/>
</dbReference>
<dbReference type="EMBL" id="JAGTUF010000003">
    <property type="protein sequence ID" value="MBR9971086.1"/>
    <property type="molecule type" value="Genomic_DNA"/>
</dbReference>
<dbReference type="InterPro" id="IPR050330">
    <property type="entry name" value="Bact_OuterMem_StrucFunc"/>
</dbReference>
<keyword evidence="2 4" id="KW-0472">Membrane</keyword>
<feature type="domain" description="OmpA-like" evidence="6">
    <location>
        <begin position="87"/>
        <end position="201"/>
    </location>
</feature>
<dbReference type="InterPro" id="IPR006665">
    <property type="entry name" value="OmpA-like"/>
</dbReference>
<gene>
    <name evidence="7" type="ORF">KEC16_05095</name>
</gene>
<dbReference type="Gene3D" id="3.30.1330.60">
    <property type="entry name" value="OmpA-like domain"/>
    <property type="match status" value="1"/>
</dbReference>
<evidence type="ECO:0000256" key="5">
    <source>
        <dbReference type="SAM" id="SignalP"/>
    </source>
</evidence>
<proteinExistence type="predicted"/>
<organism evidence="7 8">
    <name type="scientific">Magnetospirillum sulfuroxidans</name>
    <dbReference type="NCBI Taxonomy" id="611300"/>
    <lineage>
        <taxon>Bacteria</taxon>
        <taxon>Pseudomonadati</taxon>
        <taxon>Pseudomonadota</taxon>
        <taxon>Alphaproteobacteria</taxon>
        <taxon>Rhodospirillales</taxon>
        <taxon>Rhodospirillaceae</taxon>
        <taxon>Magnetospirillum</taxon>
    </lineage>
</organism>
<dbReference type="PRINTS" id="PR01021">
    <property type="entry name" value="OMPADOMAIN"/>
</dbReference>
<keyword evidence="8" id="KW-1185">Reference proteome</keyword>
<evidence type="ECO:0000256" key="1">
    <source>
        <dbReference type="ARBA" id="ARBA00004442"/>
    </source>
</evidence>
<comment type="caution">
    <text evidence="7">The sequence shown here is derived from an EMBL/GenBank/DDBJ whole genome shotgun (WGS) entry which is preliminary data.</text>
</comment>
<evidence type="ECO:0000256" key="3">
    <source>
        <dbReference type="ARBA" id="ARBA00023237"/>
    </source>
</evidence>
<name>A0ABS5I9Y7_9PROT</name>
<evidence type="ECO:0000259" key="6">
    <source>
        <dbReference type="PROSITE" id="PS51123"/>
    </source>
</evidence>
<keyword evidence="3" id="KW-0998">Cell outer membrane</keyword>
<dbReference type="CDD" id="cd07185">
    <property type="entry name" value="OmpA_C-like"/>
    <property type="match status" value="1"/>
</dbReference>
<evidence type="ECO:0000313" key="8">
    <source>
        <dbReference type="Proteomes" id="UP000680714"/>
    </source>
</evidence>
<sequence>MKALKLIPILALGVFLTACESLKPNVVVVLPEQNGHVGAVVVTPAVGGSATVLDKPYAAVHADAGGKPEAVAMDQAKVDKVFGQVLAARPIPPKSFLLYFQEGSDELTAESKPIFEQVFAEIARRPAADMVVIGHTDRVGNLLDNDNLALKRAGSMRDALVRRGVAADVIAIAGRGEREPLVATADGIAESRNRRVEISVR</sequence>
<dbReference type="PANTHER" id="PTHR30329:SF21">
    <property type="entry name" value="LIPOPROTEIN YIAD-RELATED"/>
    <property type="match status" value="1"/>
</dbReference>
<protein>
    <submittedName>
        <fullName evidence="7">OmpA family protein</fullName>
    </submittedName>
</protein>
<keyword evidence="5" id="KW-0732">Signal</keyword>
<dbReference type="Pfam" id="PF00691">
    <property type="entry name" value="OmpA"/>
    <property type="match status" value="1"/>
</dbReference>
<comment type="subcellular location">
    <subcellularLocation>
        <location evidence="1">Cell outer membrane</location>
    </subcellularLocation>
</comment>
<accession>A0ABS5I9Y7</accession>
<feature type="chain" id="PRO_5045718819" evidence="5">
    <location>
        <begin position="21"/>
        <end position="201"/>
    </location>
</feature>
<dbReference type="PROSITE" id="PS51123">
    <property type="entry name" value="OMPA_2"/>
    <property type="match status" value="1"/>
</dbReference>
<evidence type="ECO:0000256" key="2">
    <source>
        <dbReference type="ARBA" id="ARBA00023136"/>
    </source>
</evidence>
<dbReference type="PROSITE" id="PS51257">
    <property type="entry name" value="PROKAR_LIPOPROTEIN"/>
    <property type="match status" value="1"/>
</dbReference>
<evidence type="ECO:0000256" key="4">
    <source>
        <dbReference type="PROSITE-ProRule" id="PRU00473"/>
    </source>
</evidence>